<reference evidence="1" key="1">
    <citation type="submission" date="2021-06" db="EMBL/GenBank/DDBJ databases">
        <authorList>
            <person name="Hodson N. C."/>
            <person name="Mongue J. A."/>
            <person name="Jaron S. K."/>
        </authorList>
    </citation>
    <scope>NUCLEOTIDE SEQUENCE</scope>
</reference>
<name>A0A8J2P411_9HEXA</name>
<accession>A0A8J2P411</accession>
<dbReference type="AlphaFoldDB" id="A0A8J2P411"/>
<keyword evidence="2" id="KW-1185">Reference proteome</keyword>
<sequence length="82" mass="9128">YMARHSNCRGTKARIVKDKCGNILITTPEQQEISGELGNTFLLNLPQSEDSLPKAPFQFSRKNLPGIGDRFNCSAGFSSRRI</sequence>
<evidence type="ECO:0000313" key="1">
    <source>
        <dbReference type="EMBL" id="CAG7723275.1"/>
    </source>
</evidence>
<gene>
    <name evidence="1" type="ORF">AFUS01_LOCUS12372</name>
</gene>
<protein>
    <submittedName>
        <fullName evidence="1">Uncharacterized protein</fullName>
    </submittedName>
</protein>
<feature type="non-terminal residue" evidence="1">
    <location>
        <position position="1"/>
    </location>
</feature>
<dbReference type="EMBL" id="CAJVCH010097477">
    <property type="protein sequence ID" value="CAG7723275.1"/>
    <property type="molecule type" value="Genomic_DNA"/>
</dbReference>
<comment type="caution">
    <text evidence="1">The sequence shown here is derived from an EMBL/GenBank/DDBJ whole genome shotgun (WGS) entry which is preliminary data.</text>
</comment>
<evidence type="ECO:0000313" key="2">
    <source>
        <dbReference type="Proteomes" id="UP000708208"/>
    </source>
</evidence>
<proteinExistence type="predicted"/>
<organism evidence="1 2">
    <name type="scientific">Allacma fusca</name>
    <dbReference type="NCBI Taxonomy" id="39272"/>
    <lineage>
        <taxon>Eukaryota</taxon>
        <taxon>Metazoa</taxon>
        <taxon>Ecdysozoa</taxon>
        <taxon>Arthropoda</taxon>
        <taxon>Hexapoda</taxon>
        <taxon>Collembola</taxon>
        <taxon>Symphypleona</taxon>
        <taxon>Sminthuridae</taxon>
        <taxon>Allacma</taxon>
    </lineage>
</organism>
<dbReference type="Proteomes" id="UP000708208">
    <property type="component" value="Unassembled WGS sequence"/>
</dbReference>